<dbReference type="OrthoDB" id="6418377at2759"/>
<gene>
    <name evidence="2" type="ORF">HOLleu_18111</name>
</gene>
<dbReference type="Proteomes" id="UP001152320">
    <property type="component" value="Chromosome 8"/>
</dbReference>
<keyword evidence="3" id="KW-1185">Reference proteome</keyword>
<dbReference type="CDD" id="cd08544">
    <property type="entry name" value="Reeler"/>
    <property type="match status" value="1"/>
</dbReference>
<dbReference type="Pfam" id="PF02014">
    <property type="entry name" value="Reeler"/>
    <property type="match status" value="1"/>
</dbReference>
<dbReference type="EMBL" id="JAIZAY010000008">
    <property type="protein sequence ID" value="KAJ8037320.1"/>
    <property type="molecule type" value="Genomic_DNA"/>
</dbReference>
<dbReference type="InterPro" id="IPR002861">
    <property type="entry name" value="Reeler_dom"/>
</dbReference>
<evidence type="ECO:0000313" key="2">
    <source>
        <dbReference type="EMBL" id="KAJ8037320.1"/>
    </source>
</evidence>
<feature type="domain" description="Reelin" evidence="1">
    <location>
        <begin position="9"/>
        <end position="80"/>
    </location>
</feature>
<dbReference type="Gene3D" id="2.60.40.4060">
    <property type="entry name" value="Reeler domain"/>
    <property type="match status" value="1"/>
</dbReference>
<dbReference type="AlphaFoldDB" id="A0A9Q1H978"/>
<reference evidence="2" key="1">
    <citation type="submission" date="2021-10" db="EMBL/GenBank/DDBJ databases">
        <title>Tropical sea cucumber genome reveals ecological adaptation and Cuvierian tubules defense mechanism.</title>
        <authorList>
            <person name="Chen T."/>
        </authorList>
    </citation>
    <scope>NUCLEOTIDE SEQUENCE</scope>
    <source>
        <strain evidence="2">Nanhai2018</strain>
        <tissue evidence="2">Muscle</tissue>
    </source>
</reference>
<dbReference type="InterPro" id="IPR042307">
    <property type="entry name" value="Reeler_sf"/>
</dbReference>
<proteinExistence type="predicted"/>
<evidence type="ECO:0000313" key="3">
    <source>
        <dbReference type="Proteomes" id="UP001152320"/>
    </source>
</evidence>
<evidence type="ECO:0000259" key="1">
    <source>
        <dbReference type="Pfam" id="PF02014"/>
    </source>
</evidence>
<comment type="caution">
    <text evidence="2">The sequence shown here is derived from an EMBL/GenBank/DDBJ whole genome shotgun (WGS) entry which is preliminary data.</text>
</comment>
<organism evidence="2 3">
    <name type="scientific">Holothuria leucospilota</name>
    <name type="common">Black long sea cucumber</name>
    <name type="synonym">Mertensiothuria leucospilota</name>
    <dbReference type="NCBI Taxonomy" id="206669"/>
    <lineage>
        <taxon>Eukaryota</taxon>
        <taxon>Metazoa</taxon>
        <taxon>Echinodermata</taxon>
        <taxon>Eleutherozoa</taxon>
        <taxon>Echinozoa</taxon>
        <taxon>Holothuroidea</taxon>
        <taxon>Aspidochirotacea</taxon>
        <taxon>Aspidochirotida</taxon>
        <taxon>Holothuriidae</taxon>
        <taxon>Holothuria</taxon>
    </lineage>
</organism>
<sequence length="82" mass="9034">MTLEGKLTVSGTDDLRGILLQVKRPGTGISLGSWEDIPDFLQTLECEGSDTSITHRNNTVKTLPFTLTWIAPSQFVDIVQVM</sequence>
<name>A0A9Q1H978_HOLLE</name>
<accession>A0A9Q1H978</accession>
<protein>
    <recommendedName>
        <fullName evidence="1">Reelin domain-containing protein</fullName>
    </recommendedName>
</protein>